<feature type="non-terminal residue" evidence="10">
    <location>
        <position position="342"/>
    </location>
</feature>
<dbReference type="Gene3D" id="1.10.510.10">
    <property type="entry name" value="Transferase(Phosphotransferase) domain 1"/>
    <property type="match status" value="1"/>
</dbReference>
<dbReference type="GO" id="GO:0005524">
    <property type="term" value="F:ATP binding"/>
    <property type="evidence" value="ECO:0007669"/>
    <property type="project" value="UniProtKB-UniRule"/>
</dbReference>
<organism evidence="10 11">
    <name type="scientific">Patellaria atrata CBS 101060</name>
    <dbReference type="NCBI Taxonomy" id="1346257"/>
    <lineage>
        <taxon>Eukaryota</taxon>
        <taxon>Fungi</taxon>
        <taxon>Dikarya</taxon>
        <taxon>Ascomycota</taxon>
        <taxon>Pezizomycotina</taxon>
        <taxon>Dothideomycetes</taxon>
        <taxon>Dothideomycetes incertae sedis</taxon>
        <taxon>Patellariales</taxon>
        <taxon>Patellariaceae</taxon>
        <taxon>Patellaria</taxon>
    </lineage>
</organism>
<reference evidence="10" key="1">
    <citation type="journal article" date="2020" name="Stud. Mycol.">
        <title>101 Dothideomycetes genomes: a test case for predicting lifestyles and emergence of pathogens.</title>
        <authorList>
            <person name="Haridas S."/>
            <person name="Albert R."/>
            <person name="Binder M."/>
            <person name="Bloem J."/>
            <person name="Labutti K."/>
            <person name="Salamov A."/>
            <person name="Andreopoulos B."/>
            <person name="Baker S."/>
            <person name="Barry K."/>
            <person name="Bills G."/>
            <person name="Bluhm B."/>
            <person name="Cannon C."/>
            <person name="Castanera R."/>
            <person name="Culley D."/>
            <person name="Daum C."/>
            <person name="Ezra D."/>
            <person name="Gonzalez J."/>
            <person name="Henrissat B."/>
            <person name="Kuo A."/>
            <person name="Liang C."/>
            <person name="Lipzen A."/>
            <person name="Lutzoni F."/>
            <person name="Magnuson J."/>
            <person name="Mondo S."/>
            <person name="Nolan M."/>
            <person name="Ohm R."/>
            <person name="Pangilinan J."/>
            <person name="Park H.-J."/>
            <person name="Ramirez L."/>
            <person name="Alfaro M."/>
            <person name="Sun H."/>
            <person name="Tritt A."/>
            <person name="Yoshinaga Y."/>
            <person name="Zwiers L.-H."/>
            <person name="Turgeon B."/>
            <person name="Goodwin S."/>
            <person name="Spatafora J."/>
            <person name="Crous P."/>
            <person name="Grigoriev I."/>
        </authorList>
    </citation>
    <scope>NUCLEOTIDE SEQUENCE</scope>
    <source>
        <strain evidence="10">CBS 101060</strain>
    </source>
</reference>
<dbReference type="AlphaFoldDB" id="A0A9P4S2F3"/>
<feature type="binding site" evidence="7">
    <location>
        <position position="134"/>
    </location>
    <ligand>
        <name>ATP</name>
        <dbReference type="ChEBI" id="CHEBI:30616"/>
    </ligand>
</feature>
<dbReference type="InterPro" id="IPR008271">
    <property type="entry name" value="Ser/Thr_kinase_AS"/>
</dbReference>
<evidence type="ECO:0000256" key="5">
    <source>
        <dbReference type="ARBA" id="ARBA00022777"/>
    </source>
</evidence>
<evidence type="ECO:0000256" key="6">
    <source>
        <dbReference type="ARBA" id="ARBA00022840"/>
    </source>
</evidence>
<dbReference type="EMBL" id="MU006113">
    <property type="protein sequence ID" value="KAF2834976.1"/>
    <property type="molecule type" value="Genomic_DNA"/>
</dbReference>
<dbReference type="PROSITE" id="PS00107">
    <property type="entry name" value="PROTEIN_KINASE_ATP"/>
    <property type="match status" value="1"/>
</dbReference>
<evidence type="ECO:0000256" key="7">
    <source>
        <dbReference type="PROSITE-ProRule" id="PRU10141"/>
    </source>
</evidence>
<evidence type="ECO:0000256" key="1">
    <source>
        <dbReference type="ARBA" id="ARBA00006529"/>
    </source>
</evidence>
<keyword evidence="11" id="KW-1185">Reference proteome</keyword>
<name>A0A9P4S2F3_9PEZI</name>
<keyword evidence="4 7" id="KW-0547">Nucleotide-binding</keyword>
<dbReference type="GO" id="GO:0004674">
    <property type="term" value="F:protein serine/threonine kinase activity"/>
    <property type="evidence" value="ECO:0007669"/>
    <property type="project" value="UniProtKB-KW"/>
</dbReference>
<feature type="non-terminal residue" evidence="10">
    <location>
        <position position="1"/>
    </location>
</feature>
<dbReference type="Pfam" id="PF00069">
    <property type="entry name" value="Pkinase"/>
    <property type="match status" value="1"/>
</dbReference>
<proteinExistence type="inferred from homology"/>
<dbReference type="OrthoDB" id="4062651at2759"/>
<dbReference type="PROSITE" id="PS50011">
    <property type="entry name" value="PROTEIN_KINASE_DOM"/>
    <property type="match status" value="1"/>
</dbReference>
<dbReference type="PROSITE" id="PS00108">
    <property type="entry name" value="PROTEIN_KINASE_ST"/>
    <property type="match status" value="1"/>
</dbReference>
<comment type="similarity">
    <text evidence="1">Belongs to the protein kinase superfamily. STE Ser/Thr protein kinase family. MAP kinase kinase kinase subfamily.</text>
</comment>
<dbReference type="CDD" id="cd00180">
    <property type="entry name" value="PKc"/>
    <property type="match status" value="1"/>
</dbReference>
<evidence type="ECO:0000313" key="10">
    <source>
        <dbReference type="EMBL" id="KAF2834976.1"/>
    </source>
</evidence>
<dbReference type="PANTHER" id="PTHR11584">
    <property type="entry name" value="SERINE/THREONINE PROTEIN KINASE"/>
    <property type="match status" value="1"/>
</dbReference>
<sequence>YELSKHPVTRAWSTRPRTYAVLRMLGCGIDDDVAAEFIDEKLEDVTIPYTNHYLPSTLRNDEDLSRRFLELQQFVLSDPQYMKASNFSQNSKVWHRHIRDGDVYFEDLEKLGEGGSARVARVQHRLSGEIFARKIIWRGHNISEQRTRLVEFQQELQALKRIRHRHLITCIGSYTDKSCFALLMSPVADYEMKYLLRKPDPLSPEEVVCLRNAFGCLATAIAYLHANQIRHKDIKPGNILVREGTVYLCDFGLARDWSEEDHSTTSGPVGRYTKRYVSPEVINEERRNELSDIWSLGCVFLEMISVLKKKTLDEMDRFLASTGTYNKEFWSNPDGIKRYMRE</sequence>
<evidence type="ECO:0000256" key="4">
    <source>
        <dbReference type="ARBA" id="ARBA00022741"/>
    </source>
</evidence>
<dbReference type="SMART" id="SM00220">
    <property type="entry name" value="S_TKc"/>
    <property type="match status" value="1"/>
</dbReference>
<protein>
    <submittedName>
        <fullName evidence="10">Kinase-like protein</fullName>
    </submittedName>
</protein>
<evidence type="ECO:0000313" key="11">
    <source>
        <dbReference type="Proteomes" id="UP000799429"/>
    </source>
</evidence>
<dbReference type="PANTHER" id="PTHR11584:SF369">
    <property type="entry name" value="MITOGEN-ACTIVATED PROTEIN KINASE KINASE KINASE 19-RELATED"/>
    <property type="match status" value="1"/>
</dbReference>
<evidence type="ECO:0000256" key="8">
    <source>
        <dbReference type="RuleBase" id="RU000304"/>
    </source>
</evidence>
<keyword evidence="5 10" id="KW-0418">Kinase</keyword>
<evidence type="ECO:0000259" key="9">
    <source>
        <dbReference type="PROSITE" id="PS50011"/>
    </source>
</evidence>
<dbReference type="InterPro" id="IPR011009">
    <property type="entry name" value="Kinase-like_dom_sf"/>
</dbReference>
<accession>A0A9P4S2F3</accession>
<keyword evidence="2 8" id="KW-0723">Serine/threonine-protein kinase</keyword>
<keyword evidence="3" id="KW-0808">Transferase</keyword>
<dbReference type="InterPro" id="IPR000719">
    <property type="entry name" value="Prot_kinase_dom"/>
</dbReference>
<dbReference type="InterPro" id="IPR017441">
    <property type="entry name" value="Protein_kinase_ATP_BS"/>
</dbReference>
<keyword evidence="6 7" id="KW-0067">ATP-binding</keyword>
<dbReference type="SUPFAM" id="SSF56112">
    <property type="entry name" value="Protein kinase-like (PK-like)"/>
    <property type="match status" value="1"/>
</dbReference>
<comment type="caution">
    <text evidence="10">The sequence shown here is derived from an EMBL/GenBank/DDBJ whole genome shotgun (WGS) entry which is preliminary data.</text>
</comment>
<dbReference type="Proteomes" id="UP000799429">
    <property type="component" value="Unassembled WGS sequence"/>
</dbReference>
<evidence type="ECO:0000256" key="2">
    <source>
        <dbReference type="ARBA" id="ARBA00022527"/>
    </source>
</evidence>
<feature type="domain" description="Protein kinase" evidence="9">
    <location>
        <begin position="105"/>
        <end position="342"/>
    </location>
</feature>
<evidence type="ECO:0000256" key="3">
    <source>
        <dbReference type="ARBA" id="ARBA00022679"/>
    </source>
</evidence>
<gene>
    <name evidence="10" type="ORF">M501DRAFT_919163</name>
</gene>